<dbReference type="RefSeq" id="WP_009150196.1">
    <property type="nucleotide sequence ID" value="NZ_CP121471.1"/>
</dbReference>
<dbReference type="AlphaFoldDB" id="H8Z708"/>
<evidence type="ECO:0000313" key="1">
    <source>
        <dbReference type="EMBL" id="EIC19793.1"/>
    </source>
</evidence>
<dbReference type="eggNOG" id="ENOG5033MTH">
    <property type="taxonomic scope" value="Bacteria"/>
</dbReference>
<accession>H8Z708</accession>
<sequence>MANETKYEFTLILAGVTELSSQIADALFVSGCDDGSPGSCGGQVTVDFCRQATSLETAIRTAVRDVSKAGFRVERVELESPQLLSA</sequence>
<dbReference type="STRING" id="631362.Thi970DRAFT_03393"/>
<reference evidence="2" key="1">
    <citation type="submission" date="2011-06" db="EMBL/GenBank/DDBJ databases">
        <authorList>
            <consortium name="US DOE Joint Genome Institute (JGI-PGF)"/>
            <person name="Lucas S."/>
            <person name="Han J."/>
            <person name="Lapidus A."/>
            <person name="Cheng J.-F."/>
            <person name="Goodwin L."/>
            <person name="Pitluck S."/>
            <person name="Peters L."/>
            <person name="Land M.L."/>
            <person name="Hauser L."/>
            <person name="Vogl K."/>
            <person name="Liu Z."/>
            <person name="Overmann J."/>
            <person name="Frigaard N.-U."/>
            <person name="Bryant D.A."/>
            <person name="Woyke T.J."/>
        </authorList>
    </citation>
    <scope>NUCLEOTIDE SEQUENCE [LARGE SCALE GENOMIC DNA]</scope>
    <source>
        <strain evidence="2">970</strain>
    </source>
</reference>
<name>H8Z708_9GAMM</name>
<dbReference type="EMBL" id="JH603170">
    <property type="protein sequence ID" value="EIC19793.1"/>
    <property type="molecule type" value="Genomic_DNA"/>
</dbReference>
<reference evidence="1 2" key="2">
    <citation type="submission" date="2011-11" db="EMBL/GenBank/DDBJ databases">
        <authorList>
            <consortium name="US DOE Joint Genome Institute"/>
            <person name="Lucas S."/>
            <person name="Han J."/>
            <person name="Lapidus A."/>
            <person name="Cheng J.-F."/>
            <person name="Goodwin L."/>
            <person name="Pitluck S."/>
            <person name="Peters L."/>
            <person name="Ovchinnikova G."/>
            <person name="Zhang X."/>
            <person name="Detter J.C."/>
            <person name="Han C."/>
            <person name="Tapia R."/>
            <person name="Land M."/>
            <person name="Hauser L."/>
            <person name="Kyrpides N."/>
            <person name="Ivanova N."/>
            <person name="Pagani I."/>
            <person name="Vogl K."/>
            <person name="Liu Z."/>
            <person name="Overmann J."/>
            <person name="Frigaard N.-U."/>
            <person name="Bryant D."/>
            <person name="Woyke T."/>
        </authorList>
    </citation>
    <scope>NUCLEOTIDE SEQUENCE [LARGE SCALE GENOMIC DNA]</scope>
    <source>
        <strain evidence="1 2">970</strain>
    </source>
</reference>
<organism evidence="1 2">
    <name type="scientific">Thiorhodovibrio frisius</name>
    <dbReference type="NCBI Taxonomy" id="631362"/>
    <lineage>
        <taxon>Bacteria</taxon>
        <taxon>Pseudomonadati</taxon>
        <taxon>Pseudomonadota</taxon>
        <taxon>Gammaproteobacteria</taxon>
        <taxon>Chromatiales</taxon>
        <taxon>Chromatiaceae</taxon>
        <taxon>Thiorhodovibrio</taxon>
    </lineage>
</organism>
<protein>
    <submittedName>
        <fullName evidence="1">Uncharacterized protein</fullName>
    </submittedName>
</protein>
<keyword evidence="2" id="KW-1185">Reference proteome</keyword>
<gene>
    <name evidence="1" type="ORF">Thi970DRAFT_03393</name>
</gene>
<evidence type="ECO:0000313" key="2">
    <source>
        <dbReference type="Proteomes" id="UP000002964"/>
    </source>
</evidence>
<dbReference type="OrthoDB" id="282388at2"/>
<proteinExistence type="predicted"/>
<dbReference type="Proteomes" id="UP000002964">
    <property type="component" value="Unassembled WGS sequence"/>
</dbReference>
<dbReference type="HOGENOM" id="CLU_182831_0_0_6"/>